<feature type="compositionally biased region" description="Polar residues" evidence="3">
    <location>
        <begin position="405"/>
        <end position="417"/>
    </location>
</feature>
<feature type="region of interest" description="Disordered" evidence="3">
    <location>
        <begin position="391"/>
        <end position="461"/>
    </location>
</feature>
<feature type="domain" description="Glycoside hydrolase family 57 N-terminal" evidence="4">
    <location>
        <begin position="52"/>
        <end position="261"/>
    </location>
</feature>
<evidence type="ECO:0000259" key="4">
    <source>
        <dbReference type="Pfam" id="PF03065"/>
    </source>
</evidence>
<keyword evidence="2" id="KW-0119">Carbohydrate metabolism</keyword>
<dbReference type="GO" id="GO:0005975">
    <property type="term" value="P:carbohydrate metabolic process"/>
    <property type="evidence" value="ECO:0007669"/>
    <property type="project" value="InterPro"/>
</dbReference>
<reference evidence="5 6" key="1">
    <citation type="submission" date="2011-06" db="EMBL/GenBank/DDBJ databases">
        <title>The draft genome of Thiocapsa marina 5811.</title>
        <authorList>
            <consortium name="US DOE Joint Genome Institute (JGI-PGF)"/>
            <person name="Lucas S."/>
            <person name="Han J."/>
            <person name="Cheng J.-F."/>
            <person name="Goodwin L."/>
            <person name="Pitluck S."/>
            <person name="Peters L."/>
            <person name="Land M.L."/>
            <person name="Hauser L."/>
            <person name="Vogl K."/>
            <person name="Liu Z."/>
            <person name="Imhoff J."/>
            <person name="Thiel V."/>
            <person name="Frigaard N.-U."/>
            <person name="Bryant D."/>
            <person name="Woyke T.J."/>
        </authorList>
    </citation>
    <scope>NUCLEOTIDE SEQUENCE [LARGE SCALE GENOMIC DNA]</scope>
    <source>
        <strain evidence="5 6">5811</strain>
    </source>
</reference>
<dbReference type="PANTHER" id="PTHR36306:SF5">
    <property type="entry name" value="SLR1535 PROTEIN"/>
    <property type="match status" value="1"/>
</dbReference>
<protein>
    <submittedName>
        <fullName evidence="5">Glycoside hydrolase family 57</fullName>
    </submittedName>
</protein>
<evidence type="ECO:0000256" key="1">
    <source>
        <dbReference type="ARBA" id="ARBA00006821"/>
    </source>
</evidence>
<dbReference type="GO" id="GO:0016787">
    <property type="term" value="F:hydrolase activity"/>
    <property type="evidence" value="ECO:0007669"/>
    <property type="project" value="UniProtKB-KW"/>
</dbReference>
<comment type="similarity">
    <text evidence="1">Belongs to the glycosyl hydrolase 57 family.</text>
</comment>
<dbReference type="PATRIC" id="fig|768671.3.peg.1870"/>
<evidence type="ECO:0000256" key="3">
    <source>
        <dbReference type="SAM" id="MobiDB-lite"/>
    </source>
</evidence>
<dbReference type="InterPro" id="IPR011330">
    <property type="entry name" value="Glyco_hydro/deAcase_b/a-brl"/>
</dbReference>
<dbReference type="eggNOG" id="COG1449">
    <property type="taxonomic scope" value="Bacteria"/>
</dbReference>
<dbReference type="STRING" id="768671.ThimaDRAFT_1758"/>
<proteinExistence type="inferred from homology"/>
<dbReference type="InterPro" id="IPR004300">
    <property type="entry name" value="Glyco_hydro_57_N"/>
</dbReference>
<dbReference type="Gene3D" id="3.20.110.20">
    <property type="match status" value="1"/>
</dbReference>
<dbReference type="SUPFAM" id="SSF88713">
    <property type="entry name" value="Glycoside hydrolase/deacetylase"/>
    <property type="match status" value="1"/>
</dbReference>
<dbReference type="AlphaFoldDB" id="F9UA06"/>
<dbReference type="EMBL" id="AFWV01000005">
    <property type="protein sequence ID" value="EGV18954.1"/>
    <property type="molecule type" value="Genomic_DNA"/>
</dbReference>
<evidence type="ECO:0000313" key="5">
    <source>
        <dbReference type="EMBL" id="EGV18954.1"/>
    </source>
</evidence>
<dbReference type="PANTHER" id="PTHR36306">
    <property type="entry name" value="ALPHA-AMYLASE-RELATED-RELATED"/>
    <property type="match status" value="1"/>
</dbReference>
<dbReference type="Proteomes" id="UP000005459">
    <property type="component" value="Unassembled WGS sequence"/>
</dbReference>
<gene>
    <name evidence="5" type="ORF">ThimaDRAFT_1758</name>
</gene>
<accession>F9UA06</accession>
<dbReference type="OrthoDB" id="9757977at2"/>
<evidence type="ECO:0000313" key="6">
    <source>
        <dbReference type="Proteomes" id="UP000005459"/>
    </source>
</evidence>
<name>F9UA06_9GAMM</name>
<dbReference type="RefSeq" id="WP_007192634.1">
    <property type="nucleotide sequence ID" value="NZ_AFWV01000005.1"/>
</dbReference>
<keyword evidence="5" id="KW-0378">Hydrolase</keyword>
<organism evidence="5 6">
    <name type="scientific">Thiocapsa marina 5811</name>
    <dbReference type="NCBI Taxonomy" id="768671"/>
    <lineage>
        <taxon>Bacteria</taxon>
        <taxon>Pseudomonadati</taxon>
        <taxon>Pseudomonadota</taxon>
        <taxon>Gammaproteobacteria</taxon>
        <taxon>Chromatiales</taxon>
        <taxon>Chromatiaceae</taxon>
        <taxon>Thiocapsa</taxon>
    </lineage>
</organism>
<evidence type="ECO:0000256" key="2">
    <source>
        <dbReference type="ARBA" id="ARBA00023277"/>
    </source>
</evidence>
<dbReference type="Pfam" id="PF03065">
    <property type="entry name" value="Glyco_hydro_57"/>
    <property type="match status" value="1"/>
</dbReference>
<dbReference type="InterPro" id="IPR052046">
    <property type="entry name" value="GH57_Enzymes"/>
</dbReference>
<keyword evidence="6" id="KW-1185">Reference proteome</keyword>
<sequence>MIAQHALVLNLHQPAGNLEELLDNQSWEAKEILFALDRIPRSLWGHEDLARVHISLSGTLLETLSNPEFQERVYGTVDCGSLLWHLQNEKLFEVLGTGYYHPVLPLIPEADREEQLRRWLGIAHHLLWRPRFQGFWPPEMGFSMELIPLLRAFGYRYVMVDSEHVEPISPMSWQELRYRPHIARFGGEAITVIVRDRDLSDAQESGMELGWFLAEVAERTKWCDFTPLVTTCTDGENGGWFRNVTEGANFWSAFYLPLLERVAAGEAAIAPTFISRYLDTYGAHGEVRVRTGAWNTGWHHGRDFTQWTGSDRQKQAIEAFAKASRMVHDARWYATERGVREGPEAEAIEEAMWRLLRAETSCHLYWGEAWVPRADADLEASRTALERIGIRADAPQDDATAPETEPTSLPGSVQTSEPKSDSVPATGAVATPVRSEAVVDAAPRPEPGGPDVSETDASKSS</sequence>